<evidence type="ECO:0000313" key="5">
    <source>
        <dbReference type="EMBL" id="MFC3121924.1"/>
    </source>
</evidence>
<dbReference type="PANTHER" id="PTHR45138">
    <property type="entry name" value="REGULATORY COMPONENTS OF SENSORY TRANSDUCTION SYSTEM"/>
    <property type="match status" value="1"/>
</dbReference>
<keyword evidence="5" id="KW-0548">Nucleotidyltransferase</keyword>
<dbReference type="PROSITE" id="PS50887">
    <property type="entry name" value="GGDEF"/>
    <property type="match status" value="1"/>
</dbReference>
<dbReference type="NCBIfam" id="TIGR00254">
    <property type="entry name" value="GGDEF"/>
    <property type="match status" value="1"/>
</dbReference>
<dbReference type="InterPro" id="IPR043128">
    <property type="entry name" value="Rev_trsase/Diguanyl_cyclase"/>
</dbReference>
<sequence>MTDDSAKKKLLVAKQQLDKLSIFIASMAEFFQGSTPKIDEDLNAIKKLLSGKPDYQAAAELSVKLNSDLKNEAKYIKQQQLNSITQIETSLRKLNEIEAIDESVKSEIKLFLQNLSPSDNNISSPIGTFEKALGLFRKALSNNKVNKSHNEAKQQKQLHQQIAQELKTLILPYVKNNPNDKAINEIREKLDEGLNPSQLLECCLSLIRFVIKDVINEAGAANKLIHNIHQSLLKVNQGIKSTIEKSKVRIEKRVKQTADMQAQISAIETALTDSHKVEDLKQQAQHYLTKMQASLTQSEADDRIEQEKMIALLQSMQKRLSELENKAAGYKQKLLEQRIDALTDGLTKLPNRVAYEEKAINEINHAKQSNTPLCMAIIDIDHFKSINDKYGHSVGDKTLQVIATQIKNNLANTDFVARWGGEEFVVLLPNTQSNDAFKKLDIMRNKISKLPFMFKGNRVSVTISIGMLEILSDMRLEDAFEKADKLLYTAKENGRNQIQRKESHD</sequence>
<keyword evidence="6" id="KW-1185">Reference proteome</keyword>
<feature type="domain" description="GGDEF" evidence="4">
    <location>
        <begin position="371"/>
        <end position="503"/>
    </location>
</feature>
<comment type="catalytic activity">
    <reaction evidence="2">
        <text>2 GTP = 3',3'-c-di-GMP + 2 diphosphate</text>
        <dbReference type="Rhea" id="RHEA:24898"/>
        <dbReference type="ChEBI" id="CHEBI:33019"/>
        <dbReference type="ChEBI" id="CHEBI:37565"/>
        <dbReference type="ChEBI" id="CHEBI:58805"/>
        <dbReference type="EC" id="2.7.7.65"/>
    </reaction>
</comment>
<keyword evidence="5" id="KW-0808">Transferase</keyword>
<organism evidence="5 6">
    <name type="scientific">Agaribacter flavus</name>
    <dbReference type="NCBI Taxonomy" id="1902781"/>
    <lineage>
        <taxon>Bacteria</taxon>
        <taxon>Pseudomonadati</taxon>
        <taxon>Pseudomonadota</taxon>
        <taxon>Gammaproteobacteria</taxon>
        <taxon>Alteromonadales</taxon>
        <taxon>Alteromonadaceae</taxon>
        <taxon>Agaribacter</taxon>
    </lineage>
</organism>
<comment type="caution">
    <text evidence="5">The sequence shown here is derived from an EMBL/GenBank/DDBJ whole genome shotgun (WGS) entry which is preliminary data.</text>
</comment>
<dbReference type="InterPro" id="IPR050469">
    <property type="entry name" value="Diguanylate_Cyclase"/>
</dbReference>
<dbReference type="EMBL" id="JBHRSW010000015">
    <property type="protein sequence ID" value="MFC3121924.1"/>
    <property type="molecule type" value="Genomic_DNA"/>
</dbReference>
<dbReference type="InterPro" id="IPR000160">
    <property type="entry name" value="GGDEF_dom"/>
</dbReference>
<dbReference type="SMART" id="SM00267">
    <property type="entry name" value="GGDEF"/>
    <property type="match status" value="1"/>
</dbReference>
<name>A0ABV7FNN6_9ALTE</name>
<dbReference type="CDD" id="cd01949">
    <property type="entry name" value="GGDEF"/>
    <property type="match status" value="1"/>
</dbReference>
<feature type="coiled-coil region" evidence="3">
    <location>
        <begin position="306"/>
        <end position="340"/>
    </location>
</feature>
<dbReference type="PANTHER" id="PTHR45138:SF9">
    <property type="entry name" value="DIGUANYLATE CYCLASE DGCM-RELATED"/>
    <property type="match status" value="1"/>
</dbReference>
<proteinExistence type="predicted"/>
<accession>A0ABV7FNN6</accession>
<dbReference type="InterPro" id="IPR029787">
    <property type="entry name" value="Nucleotide_cyclase"/>
</dbReference>
<dbReference type="GO" id="GO:0052621">
    <property type="term" value="F:diguanylate cyclase activity"/>
    <property type="evidence" value="ECO:0007669"/>
    <property type="project" value="UniProtKB-EC"/>
</dbReference>
<evidence type="ECO:0000256" key="2">
    <source>
        <dbReference type="ARBA" id="ARBA00034247"/>
    </source>
</evidence>
<keyword evidence="3" id="KW-0175">Coiled coil</keyword>
<dbReference type="Gene3D" id="3.30.70.270">
    <property type="match status" value="1"/>
</dbReference>
<gene>
    <name evidence="5" type="ORF">ACFOHL_09855</name>
</gene>
<dbReference type="SUPFAM" id="SSF55073">
    <property type="entry name" value="Nucleotide cyclase"/>
    <property type="match status" value="1"/>
</dbReference>
<dbReference type="EC" id="2.7.7.65" evidence="1"/>
<protein>
    <recommendedName>
        <fullName evidence="1">diguanylate cyclase</fullName>
        <ecNumber evidence="1">2.7.7.65</ecNumber>
    </recommendedName>
</protein>
<dbReference type="Proteomes" id="UP001595478">
    <property type="component" value="Unassembled WGS sequence"/>
</dbReference>
<evidence type="ECO:0000313" key="6">
    <source>
        <dbReference type="Proteomes" id="UP001595478"/>
    </source>
</evidence>
<dbReference type="RefSeq" id="WP_376920054.1">
    <property type="nucleotide sequence ID" value="NZ_JBHRSW010000015.1"/>
</dbReference>
<dbReference type="Pfam" id="PF20975">
    <property type="entry name" value="DGCcoil"/>
    <property type="match status" value="1"/>
</dbReference>
<evidence type="ECO:0000256" key="3">
    <source>
        <dbReference type="SAM" id="Coils"/>
    </source>
</evidence>
<evidence type="ECO:0000259" key="4">
    <source>
        <dbReference type="PROSITE" id="PS50887"/>
    </source>
</evidence>
<reference evidence="6" key="1">
    <citation type="journal article" date="2019" name="Int. J. Syst. Evol. Microbiol.">
        <title>The Global Catalogue of Microorganisms (GCM) 10K type strain sequencing project: providing services to taxonomists for standard genome sequencing and annotation.</title>
        <authorList>
            <consortium name="The Broad Institute Genomics Platform"/>
            <consortium name="The Broad Institute Genome Sequencing Center for Infectious Disease"/>
            <person name="Wu L."/>
            <person name="Ma J."/>
        </authorList>
    </citation>
    <scope>NUCLEOTIDE SEQUENCE [LARGE SCALE GENOMIC DNA]</scope>
    <source>
        <strain evidence="6">KCTC 52473</strain>
    </source>
</reference>
<dbReference type="InterPro" id="IPR048516">
    <property type="entry name" value="DGCcoil"/>
</dbReference>
<dbReference type="Pfam" id="PF00990">
    <property type="entry name" value="GGDEF"/>
    <property type="match status" value="1"/>
</dbReference>
<evidence type="ECO:0000256" key="1">
    <source>
        <dbReference type="ARBA" id="ARBA00012528"/>
    </source>
</evidence>